<evidence type="ECO:0000313" key="13">
    <source>
        <dbReference type="Proteomes" id="UP000017127"/>
    </source>
</evidence>
<dbReference type="EMBL" id="AUZM01000018">
    <property type="protein sequence ID" value="ERT07776.1"/>
    <property type="molecule type" value="Genomic_DNA"/>
</dbReference>
<evidence type="ECO:0000259" key="11">
    <source>
        <dbReference type="PROSITE" id="PS50893"/>
    </source>
</evidence>
<dbReference type="Gene3D" id="2.60.200.20">
    <property type="match status" value="2"/>
</dbReference>
<evidence type="ECO:0000256" key="8">
    <source>
        <dbReference type="PROSITE-ProRule" id="PRU00182"/>
    </source>
</evidence>
<dbReference type="InterPro" id="IPR003593">
    <property type="entry name" value="AAA+_ATPase"/>
</dbReference>
<reference evidence="12 13" key="1">
    <citation type="journal article" date="2013" name="Front. Microbiol.">
        <title>Comparative genomic analyses of the cyanobacterium, Lyngbya aestuarii BL J, a powerful hydrogen producer.</title>
        <authorList>
            <person name="Kothari A."/>
            <person name="Vaughn M."/>
            <person name="Garcia-Pichel F."/>
        </authorList>
    </citation>
    <scope>NUCLEOTIDE SEQUENCE [LARGE SCALE GENOMIC DNA]</scope>
    <source>
        <strain evidence="12 13">BL J</strain>
    </source>
</reference>
<keyword evidence="7 9" id="KW-0472">Membrane</keyword>
<feature type="domain" description="FHA" evidence="10">
    <location>
        <begin position="35"/>
        <end position="91"/>
    </location>
</feature>
<dbReference type="SUPFAM" id="SSF49879">
    <property type="entry name" value="SMAD/FHA domain"/>
    <property type="match status" value="2"/>
</dbReference>
<evidence type="ECO:0000259" key="10">
    <source>
        <dbReference type="PROSITE" id="PS50006"/>
    </source>
</evidence>
<keyword evidence="2" id="KW-0813">Transport</keyword>
<dbReference type="SMART" id="SM00382">
    <property type="entry name" value="AAA"/>
    <property type="match status" value="1"/>
</dbReference>
<dbReference type="InterPro" id="IPR027417">
    <property type="entry name" value="P-loop_NTPase"/>
</dbReference>
<evidence type="ECO:0000256" key="4">
    <source>
        <dbReference type="ARBA" id="ARBA00022741"/>
    </source>
</evidence>
<dbReference type="GO" id="GO:0003723">
    <property type="term" value="F:RNA binding"/>
    <property type="evidence" value="ECO:0007669"/>
    <property type="project" value="UniProtKB-KW"/>
</dbReference>
<dbReference type="Pfam" id="PF00005">
    <property type="entry name" value="ABC_tran"/>
    <property type="match status" value="1"/>
</dbReference>
<evidence type="ECO:0000256" key="5">
    <source>
        <dbReference type="ARBA" id="ARBA00022840"/>
    </source>
</evidence>
<feature type="transmembrane region" description="Helical" evidence="9">
    <location>
        <begin position="614"/>
        <end position="644"/>
    </location>
</feature>
<gene>
    <name evidence="12" type="ORF">M595_2268</name>
</gene>
<feature type="transmembrane region" description="Helical" evidence="9">
    <location>
        <begin position="656"/>
        <end position="680"/>
    </location>
</feature>
<evidence type="ECO:0000256" key="3">
    <source>
        <dbReference type="ARBA" id="ARBA00022692"/>
    </source>
</evidence>
<dbReference type="InterPro" id="IPR008984">
    <property type="entry name" value="SMAD_FHA_dom_sf"/>
</dbReference>
<dbReference type="RefSeq" id="WP_023066092.1">
    <property type="nucleotide sequence ID" value="NZ_AUZM01000018.1"/>
</dbReference>
<evidence type="ECO:0000256" key="9">
    <source>
        <dbReference type="SAM" id="Phobius"/>
    </source>
</evidence>
<dbReference type="CDD" id="cd00060">
    <property type="entry name" value="FHA"/>
    <property type="match status" value="1"/>
</dbReference>
<dbReference type="PATRIC" id="fig|1348334.3.peg.2202"/>
<proteinExistence type="predicted"/>
<dbReference type="PANTHER" id="PTHR48041">
    <property type="entry name" value="ABC TRANSPORTER G FAMILY MEMBER 28"/>
    <property type="match status" value="1"/>
</dbReference>
<dbReference type="Gene3D" id="3.40.50.300">
    <property type="entry name" value="P-loop containing nucleotide triphosphate hydrolases"/>
    <property type="match status" value="1"/>
</dbReference>
<evidence type="ECO:0000256" key="6">
    <source>
        <dbReference type="ARBA" id="ARBA00022989"/>
    </source>
</evidence>
<dbReference type="GO" id="GO:0140359">
    <property type="term" value="F:ABC-type transporter activity"/>
    <property type="evidence" value="ECO:0007669"/>
    <property type="project" value="InterPro"/>
</dbReference>
<keyword evidence="4" id="KW-0547">Nucleotide-binding</keyword>
<dbReference type="GO" id="GO:0016020">
    <property type="term" value="C:membrane"/>
    <property type="evidence" value="ECO:0007669"/>
    <property type="project" value="UniProtKB-SubCell"/>
</dbReference>
<dbReference type="AlphaFoldDB" id="U7QMY9"/>
<dbReference type="PROSITE" id="PS50889">
    <property type="entry name" value="S4"/>
    <property type="match status" value="1"/>
</dbReference>
<evidence type="ECO:0000313" key="12">
    <source>
        <dbReference type="EMBL" id="ERT07776.1"/>
    </source>
</evidence>
<dbReference type="Pfam" id="PF00498">
    <property type="entry name" value="FHA"/>
    <property type="match status" value="2"/>
</dbReference>
<evidence type="ECO:0000256" key="7">
    <source>
        <dbReference type="ARBA" id="ARBA00023136"/>
    </source>
</evidence>
<evidence type="ECO:0000256" key="1">
    <source>
        <dbReference type="ARBA" id="ARBA00004141"/>
    </source>
</evidence>
<dbReference type="InterPro" id="IPR000253">
    <property type="entry name" value="FHA_dom"/>
</dbReference>
<dbReference type="PROSITE" id="PS50006">
    <property type="entry name" value="FHA_DOMAIN"/>
    <property type="match status" value="2"/>
</dbReference>
<dbReference type="Pfam" id="PF01061">
    <property type="entry name" value="ABC2_membrane"/>
    <property type="match status" value="1"/>
</dbReference>
<dbReference type="Proteomes" id="UP000017127">
    <property type="component" value="Unassembled WGS sequence"/>
</dbReference>
<dbReference type="PROSITE" id="PS50893">
    <property type="entry name" value="ABC_TRANSPORTER_2"/>
    <property type="match status" value="1"/>
</dbReference>
<feature type="domain" description="FHA" evidence="10">
    <location>
        <begin position="143"/>
        <end position="192"/>
    </location>
</feature>
<dbReference type="FunFam" id="3.40.50.300:FF:000474">
    <property type="entry name" value="Putative ABC transporter ATP-binding subunit"/>
    <property type="match status" value="1"/>
</dbReference>
<organism evidence="12 13">
    <name type="scientific">Lyngbya aestuarii BL J</name>
    <dbReference type="NCBI Taxonomy" id="1348334"/>
    <lineage>
        <taxon>Bacteria</taxon>
        <taxon>Bacillati</taxon>
        <taxon>Cyanobacteriota</taxon>
        <taxon>Cyanophyceae</taxon>
        <taxon>Oscillatoriophycideae</taxon>
        <taxon>Oscillatoriales</taxon>
        <taxon>Microcoleaceae</taxon>
        <taxon>Lyngbya</taxon>
    </lineage>
</organism>
<dbReference type="OrthoDB" id="151099at2"/>
<feature type="transmembrane region" description="Helical" evidence="9">
    <location>
        <begin position="767"/>
        <end position="787"/>
    </location>
</feature>
<dbReference type="GO" id="GO:0016887">
    <property type="term" value="F:ATP hydrolysis activity"/>
    <property type="evidence" value="ECO:0007669"/>
    <property type="project" value="InterPro"/>
</dbReference>
<keyword evidence="5" id="KW-0067">ATP-binding</keyword>
<accession>U7QMY9</accession>
<keyword evidence="6 9" id="KW-1133">Transmembrane helix</keyword>
<dbReference type="InterPro" id="IPR050352">
    <property type="entry name" value="ABCG_transporters"/>
</dbReference>
<evidence type="ECO:0000256" key="2">
    <source>
        <dbReference type="ARBA" id="ARBA00022448"/>
    </source>
</evidence>
<protein>
    <submittedName>
        <fullName evidence="12">ABC transporter family protein</fullName>
    </submittedName>
</protein>
<dbReference type="SUPFAM" id="SSF52540">
    <property type="entry name" value="P-loop containing nucleoside triphosphate hydrolases"/>
    <property type="match status" value="1"/>
</dbReference>
<feature type="transmembrane region" description="Helical" evidence="9">
    <location>
        <begin position="686"/>
        <end position="705"/>
    </location>
</feature>
<dbReference type="InterPro" id="IPR003439">
    <property type="entry name" value="ABC_transporter-like_ATP-bd"/>
</dbReference>
<dbReference type="InterPro" id="IPR013525">
    <property type="entry name" value="ABC2_TM"/>
</dbReference>
<dbReference type="GO" id="GO:0005524">
    <property type="term" value="F:ATP binding"/>
    <property type="evidence" value="ECO:0007669"/>
    <property type="project" value="UniProtKB-KW"/>
</dbReference>
<keyword evidence="8" id="KW-0694">RNA-binding</keyword>
<feature type="domain" description="ABC transporter" evidence="11">
    <location>
        <begin position="232"/>
        <end position="463"/>
    </location>
</feature>
<dbReference type="SMART" id="SM00240">
    <property type="entry name" value="FHA"/>
    <property type="match status" value="2"/>
</dbReference>
<sequence length="796" mass="88933">MTIAPGKQITFKTSPYLELNNQGEIIHFELTQDRHFLGRDTRLVDLVVPPQWQVISSCHAVFRRVGESYWIYDGDGQEPSTNGLFINHTRITPFEGYLLNNGIEIKIGQNPQNLIRLRYFNPNTLASLTQFSSEYIALENRSVLLGRDPAATLHLDSPVVSRRHAILEPDGRGDYLLRDYSKQGVFVNGKRVKQSIKISDRDTIRIGPFTLIRQGDTLELCDTGTQIRLDAQRLLRLVKDRSNNARVLLNDLSFAIEPGQFVALVGGSGAGKSTLMRTLLGISPTTKGKVYINGESLRKNFSLYRTQIGYVPQDDIIHQNLTVKEVLEYAAKLRLPPDTEVNEIVQKTLYEIEMLDRGQVLVSQLSGGQRKRGSIGVELLTNPVLFFLDEPTSGLDPGLDKKMMLLLRKLASQGRTIILVTHATANIKLCDRIIFLGRGGRLCYFGPPQQAFEFFQVESDDFADIYNLLEEENNAHAWAAQFQRSNDYKQYVANHLSIGEPQPTTIAPPPPKQASIPEQLSILTQRYFQLIKRDPVNLLLNLLTAPVGIILIRLAIRDQDPFVSEPSLKIASLARQVLFVFTSAALWVGLSSSLQEVVKETAIYLRERLVNLGLVSYLGSKFIVLSGLAILQTILMSIVILVCFQHPAYELISWPIGVSITSFLTLISCMSLGLMVSAIVKNSSQANSALPLILLPQIIFSGVLFKMEGLGRVVSWLMLSRWSIGAYGSLVNVNAFIPEPVQLPDGTTVSQPIEASSVYDPTWQNLGLNWGILILHLVIYLGLTWFVQKRKDILPS</sequence>
<comment type="subcellular location">
    <subcellularLocation>
        <location evidence="1">Membrane</location>
        <topology evidence="1">Multi-pass membrane protein</topology>
    </subcellularLocation>
</comment>
<name>U7QMY9_9CYAN</name>
<keyword evidence="13" id="KW-1185">Reference proteome</keyword>
<keyword evidence="3 9" id="KW-0812">Transmembrane</keyword>
<comment type="caution">
    <text evidence="12">The sequence shown here is derived from an EMBL/GenBank/DDBJ whole genome shotgun (WGS) entry which is preliminary data.</text>
</comment>
<dbReference type="PANTHER" id="PTHR48041:SF139">
    <property type="entry name" value="PROTEIN SCARLET"/>
    <property type="match status" value="1"/>
</dbReference>